<dbReference type="GO" id="GO:0042594">
    <property type="term" value="P:response to starvation"/>
    <property type="evidence" value="ECO:0007669"/>
    <property type="project" value="TreeGrafter"/>
</dbReference>
<evidence type="ECO:0000259" key="8">
    <source>
        <dbReference type="PROSITE" id="PS50011"/>
    </source>
</evidence>
<feature type="region of interest" description="Disordered" evidence="6">
    <location>
        <begin position="507"/>
        <end position="532"/>
    </location>
</feature>
<dbReference type="Pfam" id="PF00498">
    <property type="entry name" value="FHA"/>
    <property type="match status" value="1"/>
</dbReference>
<dbReference type="Gene3D" id="1.10.510.10">
    <property type="entry name" value="Transferase(Phosphotransferase) domain 1"/>
    <property type="match status" value="1"/>
</dbReference>
<dbReference type="SMART" id="SM00240">
    <property type="entry name" value="FHA"/>
    <property type="match status" value="1"/>
</dbReference>
<dbReference type="InterPro" id="IPR000719">
    <property type="entry name" value="Prot_kinase_dom"/>
</dbReference>
<feature type="domain" description="Guanylate cyclase" evidence="9">
    <location>
        <begin position="550"/>
        <end position="658"/>
    </location>
</feature>
<dbReference type="SUPFAM" id="SSF49879">
    <property type="entry name" value="SMAD/FHA domain"/>
    <property type="match status" value="1"/>
</dbReference>
<dbReference type="InterPro" id="IPR008984">
    <property type="entry name" value="SMAD_FHA_dom_sf"/>
</dbReference>
<evidence type="ECO:0000256" key="6">
    <source>
        <dbReference type="SAM" id="MobiDB-lite"/>
    </source>
</evidence>
<dbReference type="PANTHER" id="PTHR24348:SF22">
    <property type="entry name" value="NON-SPECIFIC SERINE_THREONINE PROTEIN KINASE"/>
    <property type="match status" value="1"/>
</dbReference>
<dbReference type="InterPro" id="IPR000253">
    <property type="entry name" value="FHA_dom"/>
</dbReference>
<dbReference type="Gene3D" id="2.60.200.20">
    <property type="match status" value="1"/>
</dbReference>
<evidence type="ECO:0000313" key="10">
    <source>
        <dbReference type="EMBL" id="PID59081.1"/>
    </source>
</evidence>
<evidence type="ECO:0008006" key="12">
    <source>
        <dbReference type="Google" id="ProtNLM"/>
    </source>
</evidence>
<dbReference type="GO" id="GO:0004674">
    <property type="term" value="F:protein serine/threonine kinase activity"/>
    <property type="evidence" value="ECO:0007669"/>
    <property type="project" value="InterPro"/>
</dbReference>
<dbReference type="Gene3D" id="3.30.70.1230">
    <property type="entry name" value="Nucleotide cyclase"/>
    <property type="match status" value="1"/>
</dbReference>
<evidence type="ECO:0000256" key="4">
    <source>
        <dbReference type="ARBA" id="ARBA00022777"/>
    </source>
</evidence>
<dbReference type="PROSITE" id="PS50006">
    <property type="entry name" value="FHA_DOMAIN"/>
    <property type="match status" value="1"/>
</dbReference>
<evidence type="ECO:0000256" key="3">
    <source>
        <dbReference type="ARBA" id="ARBA00022741"/>
    </source>
</evidence>
<keyword evidence="4" id="KW-0418">Kinase</keyword>
<dbReference type="GO" id="GO:0004016">
    <property type="term" value="F:adenylate cyclase activity"/>
    <property type="evidence" value="ECO:0007669"/>
    <property type="project" value="UniProtKB-ARBA"/>
</dbReference>
<evidence type="ECO:0000256" key="5">
    <source>
        <dbReference type="ARBA" id="ARBA00022840"/>
    </source>
</evidence>
<dbReference type="GO" id="GO:0005524">
    <property type="term" value="F:ATP binding"/>
    <property type="evidence" value="ECO:0007669"/>
    <property type="project" value="UniProtKB-KW"/>
</dbReference>
<dbReference type="CDD" id="cd00060">
    <property type="entry name" value="FHA"/>
    <property type="match status" value="1"/>
</dbReference>
<dbReference type="GO" id="GO:0035556">
    <property type="term" value="P:intracellular signal transduction"/>
    <property type="evidence" value="ECO:0007669"/>
    <property type="project" value="InterPro"/>
</dbReference>
<dbReference type="SUPFAM" id="SSF56112">
    <property type="entry name" value="Protein kinase-like (PK-like)"/>
    <property type="match status" value="1"/>
</dbReference>
<dbReference type="InterPro" id="IPR045269">
    <property type="entry name" value="Atg1-like"/>
</dbReference>
<evidence type="ECO:0000259" key="9">
    <source>
        <dbReference type="PROSITE" id="PS50125"/>
    </source>
</evidence>
<dbReference type="GO" id="GO:0005829">
    <property type="term" value="C:cytosol"/>
    <property type="evidence" value="ECO:0007669"/>
    <property type="project" value="TreeGrafter"/>
</dbReference>
<keyword evidence="5" id="KW-0067">ATP-binding</keyword>
<dbReference type="PROSITE" id="PS50011">
    <property type="entry name" value="PROTEIN_KINASE_DOM"/>
    <property type="match status" value="1"/>
</dbReference>
<comment type="caution">
    <text evidence="10">The sequence shown here is derived from an EMBL/GenBank/DDBJ whole genome shotgun (WGS) entry which is preliminary data.</text>
</comment>
<dbReference type="EMBL" id="PDPS01000020">
    <property type="protein sequence ID" value="PID59081.1"/>
    <property type="molecule type" value="Genomic_DNA"/>
</dbReference>
<keyword evidence="2" id="KW-0808">Transferase</keyword>
<dbReference type="GO" id="GO:0005776">
    <property type="term" value="C:autophagosome"/>
    <property type="evidence" value="ECO:0007669"/>
    <property type="project" value="TreeGrafter"/>
</dbReference>
<dbReference type="Pfam" id="PF00069">
    <property type="entry name" value="Pkinase"/>
    <property type="match status" value="1"/>
</dbReference>
<dbReference type="CDD" id="cd14014">
    <property type="entry name" value="STKc_PknB_like"/>
    <property type="match status" value="1"/>
</dbReference>
<protein>
    <recommendedName>
        <fullName evidence="12">Serine/threonine protein kinase</fullName>
    </recommendedName>
</protein>
<dbReference type="GO" id="GO:0034045">
    <property type="term" value="C:phagophore assembly site membrane"/>
    <property type="evidence" value="ECO:0007669"/>
    <property type="project" value="TreeGrafter"/>
</dbReference>
<dbReference type="InterPro" id="IPR011009">
    <property type="entry name" value="Kinase-like_dom_sf"/>
</dbReference>
<dbReference type="GO" id="GO:0009190">
    <property type="term" value="P:cyclic nucleotide biosynthetic process"/>
    <property type="evidence" value="ECO:0007669"/>
    <property type="project" value="InterPro"/>
</dbReference>
<keyword evidence="3" id="KW-0547">Nucleotide-binding</keyword>
<proteinExistence type="predicted"/>
<evidence type="ECO:0000313" key="11">
    <source>
        <dbReference type="Proteomes" id="UP000229740"/>
    </source>
</evidence>
<reference evidence="10 11" key="1">
    <citation type="submission" date="2017-10" db="EMBL/GenBank/DDBJ databases">
        <title>Novel microbial diversity and functional potential in the marine mammal oral microbiome.</title>
        <authorList>
            <person name="Dudek N.K."/>
            <person name="Sun C.L."/>
            <person name="Burstein D."/>
            <person name="Kantor R.S."/>
            <person name="Aliaga Goltsman D.S."/>
            <person name="Bik E.M."/>
            <person name="Thomas B.C."/>
            <person name="Banfield J.F."/>
            <person name="Relman D.A."/>
        </authorList>
    </citation>
    <scope>NUCLEOTIDE SEQUENCE [LARGE SCALE GENOMIC DNA]</scope>
    <source>
        <strain evidence="10">DOLZORAL124_49_17</strain>
    </source>
</reference>
<dbReference type="PANTHER" id="PTHR24348">
    <property type="entry name" value="SERINE/THREONINE-PROTEIN KINASE UNC-51-RELATED"/>
    <property type="match status" value="1"/>
</dbReference>
<feature type="domain" description="FHA" evidence="7">
    <location>
        <begin position="25"/>
        <end position="75"/>
    </location>
</feature>
<dbReference type="InterPro" id="IPR001054">
    <property type="entry name" value="A/G_cyclase"/>
</dbReference>
<sequence length="722" mass="81769">MRVELHVTSGPAKGKHFYFNTPDCFLFGRAKDAHISLPNDLYVSRQHFFLEISPPVCKLRDLNSKNGVFVNEVRYGGRIPLPKGIKQAPINEVLLKHGDKIVVGDTCITVSIQIMNAHNRIAYAQSPIRCSLCQKDMSHEIQGLEKTPLQRHICVSCREKIVIRPGAAPEKQLLLSDSPSVKRYSTRVHQLEGFQIEEKIGKGTLGTVYKAREKATGRLVAIKKFHPHIQINNEKLRLLQRELFAIQQLRHKHIVQFFGYKNIGNSLYFMFEYIDGISLRQLMLSYHGQVPLDEAIQIFWGSLEGLAFAHRAKISRRSLDGRLHTWNGVVHRELSPQNIILSKEGTTWIAKITDFHLHRSLEESGITSVSSPGSLLKEPMYWPREYLTHYKHVSPPTDVFSLAAIFYEMITGHWVRDGFQALFEQCRQNGCLPSISDYLNVIVTNPPVPIRKRNPNIPATLATVLDNALNEQELPHDEKHMTKLLEQLRYRDAAAFRDALIHALHQEDGKASPSQEMPPRSSSPAPKGKTRTSTSIMFSSAQTGESREAALLVVDLAQSTQYALDMGDTNFSTLVGKMLTRVRMHSSSRELLFLKGTGDGFLSLFRSLPAALSLALTYLREPVDPTIGVRLALHWGRIKIGVQGDILGMEVHRVSRLESINSRERLPSEKHYKDFPSTNRILMTSVGREHLPPQMQELFQPAGKFQLHGLDEACDLWVCFER</sequence>
<comment type="subcellular location">
    <subcellularLocation>
        <location evidence="1">Membrane</location>
        <topology evidence="1">Single-pass membrane protein</topology>
    </subcellularLocation>
</comment>
<organism evidence="10 11">
    <name type="scientific">candidate division KSB3 bacterium</name>
    <dbReference type="NCBI Taxonomy" id="2044937"/>
    <lineage>
        <taxon>Bacteria</taxon>
        <taxon>candidate division KSB3</taxon>
    </lineage>
</organism>
<dbReference type="PROSITE" id="PS50125">
    <property type="entry name" value="GUANYLATE_CYCLASE_2"/>
    <property type="match status" value="1"/>
</dbReference>
<feature type="domain" description="Protein kinase" evidence="8">
    <location>
        <begin position="194"/>
        <end position="490"/>
    </location>
</feature>
<evidence type="ECO:0000256" key="2">
    <source>
        <dbReference type="ARBA" id="ARBA00022679"/>
    </source>
</evidence>
<evidence type="ECO:0000259" key="7">
    <source>
        <dbReference type="PROSITE" id="PS50006"/>
    </source>
</evidence>
<dbReference type="SUPFAM" id="SSF55073">
    <property type="entry name" value="Nucleotide cyclase"/>
    <property type="match status" value="1"/>
</dbReference>
<dbReference type="InterPro" id="IPR029787">
    <property type="entry name" value="Nucleotide_cyclase"/>
</dbReference>
<evidence type="ECO:0000256" key="1">
    <source>
        <dbReference type="ARBA" id="ARBA00004167"/>
    </source>
</evidence>
<feature type="compositionally biased region" description="Polar residues" evidence="6">
    <location>
        <begin position="512"/>
        <end position="524"/>
    </location>
</feature>
<gene>
    <name evidence="10" type="ORF">CSB45_01355</name>
</gene>
<accession>A0A2G6EBC7</accession>
<name>A0A2G6EBC7_9BACT</name>
<dbReference type="AlphaFoldDB" id="A0A2G6EBC7"/>
<dbReference type="Proteomes" id="UP000229740">
    <property type="component" value="Unassembled WGS sequence"/>
</dbReference>